<dbReference type="Proteomes" id="UP000598467">
    <property type="component" value="Unassembled WGS sequence"/>
</dbReference>
<name>A0A926SAN6_9HYPH</name>
<evidence type="ECO:0000313" key="3">
    <source>
        <dbReference type="Proteomes" id="UP000598467"/>
    </source>
</evidence>
<accession>A0A926SAN6</accession>
<organism evidence="2 3">
    <name type="scientific">Roseibium aggregatum</name>
    <dbReference type="NCBI Taxonomy" id="187304"/>
    <lineage>
        <taxon>Bacteria</taxon>
        <taxon>Pseudomonadati</taxon>
        <taxon>Pseudomonadota</taxon>
        <taxon>Alphaproteobacteria</taxon>
        <taxon>Hyphomicrobiales</taxon>
        <taxon>Stappiaceae</taxon>
        <taxon>Roseibium</taxon>
    </lineage>
</organism>
<comment type="caution">
    <text evidence="2">The sequence shown here is derived from an EMBL/GenBank/DDBJ whole genome shotgun (WGS) entry which is preliminary data.</text>
</comment>
<proteinExistence type="predicted"/>
<evidence type="ECO:0000256" key="1">
    <source>
        <dbReference type="SAM" id="MobiDB-lite"/>
    </source>
</evidence>
<feature type="compositionally biased region" description="Basic and acidic residues" evidence="1">
    <location>
        <begin position="262"/>
        <end position="327"/>
    </location>
</feature>
<feature type="region of interest" description="Disordered" evidence="1">
    <location>
        <begin position="253"/>
        <end position="327"/>
    </location>
</feature>
<dbReference type="RefSeq" id="WP_190294270.1">
    <property type="nucleotide sequence ID" value="NZ_JABFCZ010000044.1"/>
</dbReference>
<sequence length="670" mass="74302">MAKRLFIGIGVEAPAGMEELPGVHEAIARIAQYADGNDAYDPPILFLDKKDPLGTREPVTAEAIRAKLTPDLLIGRPRITVYFCGHGAFLNGREIWYLSAGKAQWSQRVDVSGFRDMLQSYGPGQIGLFSDACQTAEYGDGGASPVLDYYQGAAGIPKIDIFRATIRGKPAYATQTDGPLFSSVIAKALTGTPPDSALDKQYLLNDERVVSSQSLATYVEEHLPDYAALGAGQAQIPEIVSGFRYDTNDYLKLPPLEEEPEERPRPRLSIDRDEVEYETKGWDTSRRSDEFDGDSEKFERAPKEEETRPDEAAPAPRPKEKPQHKLERALDASLSEWRQDFWYHADRLVEQRVERPNLLISVAGADIDAAAQSLALVLPEDRTWRMDIDASGGWPAIVVTIENYREAFEGNQPFAPLLSVAGLHIPLELQRDPDTVVLNLNLGETGPDGMPAPPGVGALGWNNRDSHYQLGKAYRPMEVLKGLMTGVLTADLVQPMAARMRYLKHADPLYGIAAAYLYDRIGDLNSIRRMCLYYARYKPETGTPPQGIPFDIAMLSRLPFDWESGKPGFRVDIPEIPEDDEADREELPTFAWQAMEGEQAATVAGLAPVLQAGWTRLATLRPHALFQEYLWLQEHMTNAPFASFQGDAAHEGLLNLFSTADARYEQGVPI</sequence>
<dbReference type="EMBL" id="JABFCZ010000044">
    <property type="protein sequence ID" value="MBD1549579.1"/>
    <property type="molecule type" value="Genomic_DNA"/>
</dbReference>
<protein>
    <recommendedName>
        <fullName evidence="4">Caspase domain-containing protein</fullName>
    </recommendedName>
</protein>
<reference evidence="2" key="1">
    <citation type="submission" date="2020-05" db="EMBL/GenBank/DDBJ databases">
        <title>Identification of trans-AT polyketide cluster in two marine bacteria, producers of a novel glutaramide-containing polyketide sesbanimide D and analogs.</title>
        <authorList>
            <person name="Kacar D."/>
            <person name="Rodriguez P."/>
            <person name="Canedo L."/>
            <person name="Gonzalez E."/>
            <person name="Galan B."/>
            <person name="De La Calle F."/>
            <person name="Garcia J.L."/>
        </authorList>
    </citation>
    <scope>NUCLEOTIDE SEQUENCE</scope>
    <source>
        <strain evidence="2">PHM038</strain>
    </source>
</reference>
<dbReference type="AlphaFoldDB" id="A0A926SAN6"/>
<evidence type="ECO:0008006" key="4">
    <source>
        <dbReference type="Google" id="ProtNLM"/>
    </source>
</evidence>
<gene>
    <name evidence="2" type="ORF">HK439_25265</name>
</gene>
<evidence type="ECO:0000313" key="2">
    <source>
        <dbReference type="EMBL" id="MBD1549579.1"/>
    </source>
</evidence>